<reference evidence="2 3" key="1">
    <citation type="submission" date="2023-03" db="EMBL/GenBank/DDBJ databases">
        <title>Genome insight into feeding habits of ladybird beetles.</title>
        <authorList>
            <person name="Li H.-S."/>
            <person name="Huang Y.-H."/>
            <person name="Pang H."/>
        </authorList>
    </citation>
    <scope>NUCLEOTIDE SEQUENCE [LARGE SCALE GENOMIC DNA]</scope>
    <source>
        <strain evidence="2">SYSU_2023b</strain>
        <tissue evidence="2">Whole body</tissue>
    </source>
</reference>
<proteinExistence type="predicted"/>
<name>A0AAW1UDB8_9CUCU</name>
<dbReference type="EMBL" id="JARQZJ010000051">
    <property type="protein sequence ID" value="KAK9878613.1"/>
    <property type="molecule type" value="Genomic_DNA"/>
</dbReference>
<evidence type="ECO:0000313" key="2">
    <source>
        <dbReference type="EMBL" id="KAK9878613.1"/>
    </source>
</evidence>
<dbReference type="Proteomes" id="UP001431783">
    <property type="component" value="Unassembled WGS sequence"/>
</dbReference>
<keyword evidence="3" id="KW-1185">Reference proteome</keyword>
<feature type="compositionally biased region" description="Polar residues" evidence="1">
    <location>
        <begin position="127"/>
        <end position="136"/>
    </location>
</feature>
<accession>A0AAW1UDB8</accession>
<feature type="compositionally biased region" description="Basic and acidic residues" evidence="1">
    <location>
        <begin position="104"/>
        <end position="125"/>
    </location>
</feature>
<protein>
    <submittedName>
        <fullName evidence="2">Uncharacterized protein</fullName>
    </submittedName>
</protein>
<evidence type="ECO:0000313" key="3">
    <source>
        <dbReference type="Proteomes" id="UP001431783"/>
    </source>
</evidence>
<gene>
    <name evidence="2" type="ORF">WA026_022874</name>
</gene>
<organism evidence="2 3">
    <name type="scientific">Henosepilachna vigintioctopunctata</name>
    <dbReference type="NCBI Taxonomy" id="420089"/>
    <lineage>
        <taxon>Eukaryota</taxon>
        <taxon>Metazoa</taxon>
        <taxon>Ecdysozoa</taxon>
        <taxon>Arthropoda</taxon>
        <taxon>Hexapoda</taxon>
        <taxon>Insecta</taxon>
        <taxon>Pterygota</taxon>
        <taxon>Neoptera</taxon>
        <taxon>Endopterygota</taxon>
        <taxon>Coleoptera</taxon>
        <taxon>Polyphaga</taxon>
        <taxon>Cucujiformia</taxon>
        <taxon>Coccinelloidea</taxon>
        <taxon>Coccinellidae</taxon>
        <taxon>Epilachninae</taxon>
        <taxon>Epilachnini</taxon>
        <taxon>Henosepilachna</taxon>
    </lineage>
</organism>
<comment type="caution">
    <text evidence="2">The sequence shown here is derived from an EMBL/GenBank/DDBJ whole genome shotgun (WGS) entry which is preliminary data.</text>
</comment>
<feature type="region of interest" description="Disordered" evidence="1">
    <location>
        <begin position="99"/>
        <end position="136"/>
    </location>
</feature>
<dbReference type="AlphaFoldDB" id="A0AAW1UDB8"/>
<sequence length="136" mass="15354">METKIESSTSTLEILRLSKTLGIRFPKDYGKENPAIKTSTVASDPERAVFGTLTRKENLLNPYKADVCLALPRKNDERRLTLLRMSEQFISEVTSSVRGVGEGPAREYSDRRTVPVYRAGEEKTATDVMTTQQERK</sequence>
<evidence type="ECO:0000256" key="1">
    <source>
        <dbReference type="SAM" id="MobiDB-lite"/>
    </source>
</evidence>